<dbReference type="EMBL" id="JABGBP010000091">
    <property type="protein sequence ID" value="NOL59767.1"/>
    <property type="molecule type" value="Genomic_DNA"/>
</dbReference>
<dbReference type="GeneID" id="84217325"/>
<accession>A0A1V0N391</accession>
<evidence type="ECO:0000313" key="4">
    <source>
        <dbReference type="Proteomes" id="UP000192050"/>
    </source>
</evidence>
<evidence type="ECO:0000313" key="5">
    <source>
        <dbReference type="Proteomes" id="UP000546917"/>
    </source>
</evidence>
<dbReference type="AlphaFoldDB" id="A0A1V0N391"/>
<dbReference type="KEGG" id="fai:FAD_0702"/>
<dbReference type="PROSITE" id="PS51186">
    <property type="entry name" value="GNAT"/>
    <property type="match status" value="1"/>
</dbReference>
<gene>
    <name evidence="2" type="ORF">FAD_0702</name>
    <name evidence="3" type="ORF">HLB00_02820</name>
</gene>
<dbReference type="GO" id="GO:0016747">
    <property type="term" value="F:acyltransferase activity, transferring groups other than amino-acyl groups"/>
    <property type="evidence" value="ECO:0007669"/>
    <property type="project" value="InterPro"/>
</dbReference>
<keyword evidence="2" id="KW-0808">Transferase</keyword>
<feature type="domain" description="N-acetyltransferase" evidence="1">
    <location>
        <begin position="20"/>
        <end position="155"/>
    </location>
</feature>
<reference evidence="3 5" key="2">
    <citation type="submission" date="2020-05" db="EMBL/GenBank/DDBJ databases">
        <authorList>
            <person name="Zhang R."/>
        </authorList>
    </citation>
    <scope>NUCLEOTIDE SEQUENCE [LARGE SCALE GENOMIC DNA]</scope>
    <source>
        <strain evidence="3 5">DSM 28986</strain>
    </source>
</reference>
<dbReference type="CDD" id="cd04301">
    <property type="entry name" value="NAT_SF"/>
    <property type="match status" value="1"/>
</dbReference>
<dbReference type="Gene3D" id="3.40.630.30">
    <property type="match status" value="1"/>
</dbReference>
<dbReference type="PANTHER" id="PTHR43259:SF1">
    <property type="entry name" value="N-ACETYLTRANSFERASE DOMAIN-CONTAINING PROTEIN"/>
    <property type="match status" value="1"/>
</dbReference>
<dbReference type="OrthoDB" id="43754at2157"/>
<organism evidence="2 4">
    <name type="scientific">Ferroplasma acidiphilum</name>
    <dbReference type="NCBI Taxonomy" id="74969"/>
    <lineage>
        <taxon>Archaea</taxon>
        <taxon>Methanobacteriati</taxon>
        <taxon>Thermoplasmatota</taxon>
        <taxon>Thermoplasmata</taxon>
        <taxon>Thermoplasmatales</taxon>
        <taxon>Ferroplasmaceae</taxon>
        <taxon>Ferroplasma</taxon>
    </lineage>
</organism>
<dbReference type="Proteomes" id="UP000192050">
    <property type="component" value="Chromosome"/>
</dbReference>
<protein>
    <submittedName>
        <fullName evidence="2 3">Acetyltransferase</fullName>
    </submittedName>
</protein>
<dbReference type="InterPro" id="IPR052829">
    <property type="entry name" value="N-acetyltransferase_domain"/>
</dbReference>
<dbReference type="InterPro" id="IPR016181">
    <property type="entry name" value="Acyl_CoA_acyltransferase"/>
</dbReference>
<dbReference type="Pfam" id="PF00583">
    <property type="entry name" value="Acetyltransf_1"/>
    <property type="match status" value="1"/>
</dbReference>
<evidence type="ECO:0000313" key="3">
    <source>
        <dbReference type="EMBL" id="NOL59767.1"/>
    </source>
</evidence>
<evidence type="ECO:0000259" key="1">
    <source>
        <dbReference type="PROSITE" id="PS51186"/>
    </source>
</evidence>
<dbReference type="SUPFAM" id="SSF55729">
    <property type="entry name" value="Acyl-CoA N-acyltransferases (Nat)"/>
    <property type="match status" value="1"/>
</dbReference>
<dbReference type="EMBL" id="CP015363">
    <property type="protein sequence ID" value="ARD84608.1"/>
    <property type="molecule type" value="Genomic_DNA"/>
</dbReference>
<evidence type="ECO:0000313" key="2">
    <source>
        <dbReference type="EMBL" id="ARD84608.1"/>
    </source>
</evidence>
<dbReference type="InterPro" id="IPR000182">
    <property type="entry name" value="GNAT_dom"/>
</dbReference>
<sequence>MVNIRLMEKKDVEMVMEQLLRLKHLNEEFDPLLKVSEGNEKEISEKIIRIIEDKDNHINLVAEEGNRVIGMITSDIIFRIYYDPKYEARIREFYVMPEFRAKGIGMKLIEKLKEVAAQRNIKMVSAEFPSLNLLASKFYESIDFKELIKIYSKIN</sequence>
<name>A0A1V0N391_9ARCH</name>
<dbReference type="Proteomes" id="UP000546917">
    <property type="component" value="Unassembled WGS sequence"/>
</dbReference>
<dbReference type="RefSeq" id="WP_081141811.1">
    <property type="nucleotide sequence ID" value="NZ_CP015363.1"/>
</dbReference>
<reference evidence="2 4" key="1">
    <citation type="submission" date="2011-10" db="EMBL/GenBank/DDBJ databases">
        <title>Metabolic and evolutionary patterns in the extreme acidophile Ferroplasma acidiphilum.</title>
        <authorList>
            <person name="Golyshina O.V."/>
            <person name="Kozyavkin S.A."/>
            <person name="Tatusov R.L."/>
            <person name="Slesarev A.I."/>
            <person name="Golyshin P.N."/>
        </authorList>
    </citation>
    <scope>NUCLEOTIDE SEQUENCE [LARGE SCALE GENOMIC DNA]</scope>
    <source>
        <strain evidence="2">Berkeley</strain>
        <strain evidence="4">Y</strain>
    </source>
</reference>
<keyword evidence="4" id="KW-1185">Reference proteome</keyword>
<dbReference type="STRING" id="74969.FAD_0702"/>
<dbReference type="PANTHER" id="PTHR43259">
    <property type="entry name" value="SPT10P"/>
    <property type="match status" value="1"/>
</dbReference>
<proteinExistence type="predicted"/>